<evidence type="ECO:0000256" key="3">
    <source>
        <dbReference type="ARBA" id="ARBA00022989"/>
    </source>
</evidence>
<keyword evidence="3" id="KW-1133">Transmembrane helix</keyword>
<evidence type="ECO:0000256" key="2">
    <source>
        <dbReference type="ARBA" id="ARBA00022692"/>
    </source>
</evidence>
<dbReference type="PANTHER" id="PTHR36926">
    <property type="entry name" value="COLICIN V PRODUCTION PROTEIN"/>
    <property type="match status" value="1"/>
</dbReference>
<keyword evidence="4" id="KW-0472">Membrane</keyword>
<dbReference type="GO" id="GO:0016020">
    <property type="term" value="C:membrane"/>
    <property type="evidence" value="ECO:0007669"/>
    <property type="project" value="UniProtKB-SubCell"/>
</dbReference>
<proteinExistence type="predicted"/>
<dbReference type="GO" id="GO:0009403">
    <property type="term" value="P:toxin biosynthetic process"/>
    <property type="evidence" value="ECO:0007669"/>
    <property type="project" value="InterPro"/>
</dbReference>
<reference evidence="5" key="2">
    <citation type="submission" date="2019-09" db="EMBL/GenBank/DDBJ databases">
        <title>Taxonomic note: a critical rebuttal of the proposed division of the genus Arcobacter into six genera, emended descriptions of Arcobacter anaerophilus and the genus Arcobacter, and an assessment of genus-level boundaries for Epsilonproteobacteria using in silico genomic comparator tools.</title>
        <authorList>
            <person name="On S.L.W."/>
            <person name="Miller W.G."/>
            <person name="Biggs P."/>
            <person name="Cornelius A."/>
            <person name="Vandamme P."/>
        </authorList>
    </citation>
    <scope>NUCLEOTIDE SEQUENCE [LARGE SCALE GENOMIC DNA]</scope>
    <source>
        <strain evidence="5">LMG 26638</strain>
    </source>
</reference>
<gene>
    <name evidence="5" type="ORF">APAC_0752</name>
</gene>
<dbReference type="Proteomes" id="UP000322726">
    <property type="component" value="Chromosome"/>
</dbReference>
<evidence type="ECO:0000313" key="5">
    <source>
        <dbReference type="EMBL" id="QEP33896.1"/>
    </source>
</evidence>
<comment type="subcellular location">
    <subcellularLocation>
        <location evidence="1">Membrane</location>
        <topology evidence="1">Multi-pass membrane protein</topology>
    </subcellularLocation>
</comment>
<dbReference type="InterPro" id="IPR003825">
    <property type="entry name" value="Colicin-V_CvpA"/>
</dbReference>
<organism evidence="5 6">
    <name type="scientific">Malaciobacter pacificus</name>
    <dbReference type="NCBI Taxonomy" id="1080223"/>
    <lineage>
        <taxon>Bacteria</taxon>
        <taxon>Pseudomonadati</taxon>
        <taxon>Campylobacterota</taxon>
        <taxon>Epsilonproteobacteria</taxon>
        <taxon>Campylobacterales</taxon>
        <taxon>Arcobacteraceae</taxon>
        <taxon>Malaciobacter</taxon>
    </lineage>
</organism>
<sequence length="260" mass="28454">MQDFTIFDMVVLGITLVLGLKGLFRGLIKEVFGIVGIIGAIFVASRVSKDIGDLIAPFLALENETTIKLIGFIVALIGFWIIVYALGLIISKIFNASGLGIFDRIFGFLFGAAKVFLIFSVIAYALYQVNSFKKAIDEKSAGSVVMPHLLSVGSYIIKLDTSSITTKIGNTVDTVVDTAKDATSSEKPTSEKIQESIDETTNEIKQEVEKSVDEVKKAVEEEVMNKVEEKVKEVSTATDEQINTMKEKLQSIVNKPEETN</sequence>
<dbReference type="PANTHER" id="PTHR36926:SF1">
    <property type="entry name" value="COLICIN V PRODUCTION PROTEIN"/>
    <property type="match status" value="1"/>
</dbReference>
<dbReference type="AlphaFoldDB" id="A0A5C2H9J9"/>
<protein>
    <submittedName>
        <fullName evidence="5">CvpA family membrane protein</fullName>
    </submittedName>
</protein>
<dbReference type="KEGG" id="apai:APAC_0752"/>
<dbReference type="Gene3D" id="1.20.120.20">
    <property type="entry name" value="Apolipoprotein"/>
    <property type="match status" value="1"/>
</dbReference>
<dbReference type="InterPro" id="IPR052719">
    <property type="entry name" value="CvpA-like"/>
</dbReference>
<evidence type="ECO:0000256" key="4">
    <source>
        <dbReference type="ARBA" id="ARBA00023136"/>
    </source>
</evidence>
<dbReference type="Pfam" id="PF02674">
    <property type="entry name" value="Colicin_V"/>
    <property type="match status" value="1"/>
</dbReference>
<dbReference type="OrthoDB" id="5334123at2"/>
<reference evidence="5" key="1">
    <citation type="submission" date="2019-09" db="EMBL/GenBank/DDBJ databases">
        <title>Complete genome sequencing of four Arcobacter species reveals a diverse suite of mobile elements.</title>
        <authorList>
            <person name="Miller W.G."/>
            <person name="Yee E."/>
            <person name="Bono J.L."/>
        </authorList>
    </citation>
    <scope>NUCLEOTIDE SEQUENCE [LARGE SCALE GENOMIC DNA]</scope>
    <source>
        <strain evidence="5">LMG 26638</strain>
    </source>
</reference>
<keyword evidence="6" id="KW-1185">Reference proteome</keyword>
<dbReference type="RefSeq" id="WP_130232852.1">
    <property type="nucleotide sequence ID" value="NZ_BMEF01000004.1"/>
</dbReference>
<name>A0A5C2H9J9_9BACT</name>
<accession>A0A5C2H9J9</accession>
<evidence type="ECO:0000313" key="6">
    <source>
        <dbReference type="Proteomes" id="UP000322726"/>
    </source>
</evidence>
<keyword evidence="2" id="KW-0812">Transmembrane</keyword>
<dbReference type="EMBL" id="CP035928">
    <property type="protein sequence ID" value="QEP33896.1"/>
    <property type="molecule type" value="Genomic_DNA"/>
</dbReference>
<evidence type="ECO:0000256" key="1">
    <source>
        <dbReference type="ARBA" id="ARBA00004141"/>
    </source>
</evidence>